<dbReference type="InterPro" id="IPR017871">
    <property type="entry name" value="ABC_transporter-like_CS"/>
</dbReference>
<dbReference type="CDD" id="cd03257">
    <property type="entry name" value="ABC_NikE_OppD_transporters"/>
    <property type="match status" value="1"/>
</dbReference>
<dbReference type="InterPro" id="IPR013563">
    <property type="entry name" value="Oligopep_ABC_C"/>
</dbReference>
<sequence length="323" mass="35128">MAEALLVVEGLNTVLNTSEGTVRAVTDVSVEIGKGEIVGIVGESGCGKSMTVMSIMGLVPSPPGEVTGGRVMFDGTDLRTLSGAEMQKTRGRRIGMIFQDPMTFLNPVLTIESQISEMLRHHLNLTKAERRERVIDLLRRVRIPDPARVVASYPHQLSGGMRQRILIATAISCDPELIIADEPTTALDVTVQAQILELLKEIIHDMGSSLLLITHDLGVVAETCDRVYVMYAGKVVEEAPVDELFRTPKHPYTQGLLASILRADERRDELYALDGTVPNLVDVPVGCAFVDRCAKATAICETAGPGWTRNSDVSGVACWNYET</sequence>
<comment type="similarity">
    <text evidence="2">Belongs to the ABC transporter superfamily.</text>
</comment>
<keyword evidence="6 9" id="KW-0067">ATP-binding</keyword>
<evidence type="ECO:0000256" key="5">
    <source>
        <dbReference type="ARBA" id="ARBA00022741"/>
    </source>
</evidence>
<keyword evidence="3" id="KW-0813">Transport</keyword>
<accession>A0A840CF72</accession>
<dbReference type="InterPro" id="IPR050388">
    <property type="entry name" value="ABC_Ni/Peptide_Import"/>
</dbReference>
<evidence type="ECO:0000256" key="4">
    <source>
        <dbReference type="ARBA" id="ARBA00022475"/>
    </source>
</evidence>
<dbReference type="Proteomes" id="UP000585681">
    <property type="component" value="Unassembled WGS sequence"/>
</dbReference>
<evidence type="ECO:0000256" key="3">
    <source>
        <dbReference type="ARBA" id="ARBA00022448"/>
    </source>
</evidence>
<evidence type="ECO:0000256" key="1">
    <source>
        <dbReference type="ARBA" id="ARBA00004417"/>
    </source>
</evidence>
<dbReference type="Gene3D" id="3.40.50.300">
    <property type="entry name" value="P-loop containing nucleotide triphosphate hydrolases"/>
    <property type="match status" value="1"/>
</dbReference>
<dbReference type="SUPFAM" id="SSF52540">
    <property type="entry name" value="P-loop containing nucleoside triphosphate hydrolases"/>
    <property type="match status" value="1"/>
</dbReference>
<evidence type="ECO:0000313" key="10">
    <source>
        <dbReference type="Proteomes" id="UP000585681"/>
    </source>
</evidence>
<feature type="domain" description="ABC transporter" evidence="8">
    <location>
        <begin position="6"/>
        <end position="257"/>
    </location>
</feature>
<comment type="caution">
    <text evidence="9">The sequence shown here is derived from an EMBL/GenBank/DDBJ whole genome shotgun (WGS) entry which is preliminary data.</text>
</comment>
<dbReference type="GO" id="GO:0005524">
    <property type="term" value="F:ATP binding"/>
    <property type="evidence" value="ECO:0007669"/>
    <property type="project" value="UniProtKB-KW"/>
</dbReference>
<dbReference type="FunFam" id="3.40.50.300:FF:000016">
    <property type="entry name" value="Oligopeptide ABC transporter ATP-binding component"/>
    <property type="match status" value="1"/>
</dbReference>
<evidence type="ECO:0000259" key="8">
    <source>
        <dbReference type="PROSITE" id="PS50893"/>
    </source>
</evidence>
<evidence type="ECO:0000256" key="2">
    <source>
        <dbReference type="ARBA" id="ARBA00005417"/>
    </source>
</evidence>
<dbReference type="SMART" id="SM00382">
    <property type="entry name" value="AAA"/>
    <property type="match status" value="1"/>
</dbReference>
<name>A0A840CF72_9RHOB</name>
<evidence type="ECO:0000256" key="6">
    <source>
        <dbReference type="ARBA" id="ARBA00022840"/>
    </source>
</evidence>
<dbReference type="EMBL" id="JACIEQ010000016">
    <property type="protein sequence ID" value="MBB4023985.1"/>
    <property type="molecule type" value="Genomic_DNA"/>
</dbReference>
<dbReference type="PROSITE" id="PS00211">
    <property type="entry name" value="ABC_TRANSPORTER_1"/>
    <property type="match status" value="1"/>
</dbReference>
<gene>
    <name evidence="9" type="ORF">GGR17_003825</name>
</gene>
<dbReference type="GO" id="GO:0015833">
    <property type="term" value="P:peptide transport"/>
    <property type="evidence" value="ECO:0007669"/>
    <property type="project" value="InterPro"/>
</dbReference>
<dbReference type="NCBIfam" id="TIGR01727">
    <property type="entry name" value="oligo_HPY"/>
    <property type="match status" value="1"/>
</dbReference>
<dbReference type="InterPro" id="IPR003593">
    <property type="entry name" value="AAA+_ATPase"/>
</dbReference>
<comment type="subcellular location">
    <subcellularLocation>
        <location evidence="1">Cell inner membrane</location>
        <topology evidence="1">Peripheral membrane protein</topology>
    </subcellularLocation>
</comment>
<keyword evidence="10" id="KW-1185">Reference proteome</keyword>
<proteinExistence type="inferred from homology"/>
<dbReference type="InterPro" id="IPR027417">
    <property type="entry name" value="P-loop_NTPase"/>
</dbReference>
<dbReference type="RefSeq" id="WP_054539456.1">
    <property type="nucleotide sequence ID" value="NZ_JACIEQ010000016.1"/>
</dbReference>
<dbReference type="GO" id="GO:0055085">
    <property type="term" value="P:transmembrane transport"/>
    <property type="evidence" value="ECO:0007669"/>
    <property type="project" value="UniProtKB-ARBA"/>
</dbReference>
<dbReference type="Pfam" id="PF08352">
    <property type="entry name" value="oligo_HPY"/>
    <property type="match status" value="1"/>
</dbReference>
<reference evidence="9" key="1">
    <citation type="submission" date="2020-08" db="EMBL/GenBank/DDBJ databases">
        <title>Genomic Encyclopedia of Type Strains, Phase IV (KMG-IV): sequencing the most valuable type-strain genomes for metagenomic binning, comparative biology and taxonomic classification.</title>
        <authorList>
            <person name="Goeker M."/>
        </authorList>
    </citation>
    <scope>NUCLEOTIDE SEQUENCE [LARGE SCALE GENOMIC DNA]</scope>
    <source>
        <strain evidence="9">DSM 105040</strain>
    </source>
</reference>
<evidence type="ECO:0000313" key="9">
    <source>
        <dbReference type="EMBL" id="MBB4023985.1"/>
    </source>
</evidence>
<dbReference type="GO" id="GO:0016887">
    <property type="term" value="F:ATP hydrolysis activity"/>
    <property type="evidence" value="ECO:0007669"/>
    <property type="project" value="InterPro"/>
</dbReference>
<dbReference type="InterPro" id="IPR003439">
    <property type="entry name" value="ABC_transporter-like_ATP-bd"/>
</dbReference>
<dbReference type="GO" id="GO:0005886">
    <property type="term" value="C:plasma membrane"/>
    <property type="evidence" value="ECO:0007669"/>
    <property type="project" value="UniProtKB-SubCell"/>
</dbReference>
<keyword evidence="4" id="KW-1003">Cell membrane</keyword>
<keyword evidence="5" id="KW-0547">Nucleotide-binding</keyword>
<dbReference type="AlphaFoldDB" id="A0A840CF72"/>
<organism evidence="9 10">
    <name type="scientific">Actibacterium naphthalenivorans</name>
    <dbReference type="NCBI Taxonomy" id="1614693"/>
    <lineage>
        <taxon>Bacteria</taxon>
        <taxon>Pseudomonadati</taxon>
        <taxon>Pseudomonadota</taxon>
        <taxon>Alphaproteobacteria</taxon>
        <taxon>Rhodobacterales</taxon>
        <taxon>Roseobacteraceae</taxon>
        <taxon>Actibacterium</taxon>
    </lineage>
</organism>
<dbReference type="Pfam" id="PF00005">
    <property type="entry name" value="ABC_tran"/>
    <property type="match status" value="1"/>
</dbReference>
<dbReference type="PROSITE" id="PS50893">
    <property type="entry name" value="ABC_TRANSPORTER_2"/>
    <property type="match status" value="1"/>
</dbReference>
<keyword evidence="7" id="KW-0472">Membrane</keyword>
<dbReference type="PANTHER" id="PTHR43297">
    <property type="entry name" value="OLIGOPEPTIDE TRANSPORT ATP-BINDING PROTEIN APPD"/>
    <property type="match status" value="1"/>
</dbReference>
<evidence type="ECO:0000256" key="7">
    <source>
        <dbReference type="ARBA" id="ARBA00023136"/>
    </source>
</evidence>
<protein>
    <submittedName>
        <fullName evidence="9">Oligopeptide transport system ATP-binding protein</fullName>
    </submittedName>
</protein>
<dbReference type="PANTHER" id="PTHR43297:SF2">
    <property type="entry name" value="DIPEPTIDE TRANSPORT ATP-BINDING PROTEIN DPPD"/>
    <property type="match status" value="1"/>
</dbReference>